<comment type="similarity">
    <text evidence="1 4">Belongs to the short-chain dehydrogenases/reductases (SDR) family.</text>
</comment>
<dbReference type="Pfam" id="PF00106">
    <property type="entry name" value="adh_short"/>
    <property type="match status" value="1"/>
</dbReference>
<dbReference type="InterPro" id="IPR002347">
    <property type="entry name" value="SDR_fam"/>
</dbReference>
<dbReference type="PROSITE" id="PS00061">
    <property type="entry name" value="ADH_SHORT"/>
    <property type="match status" value="1"/>
</dbReference>
<name>A0ABR1F5P1_9ASCO</name>
<dbReference type="PRINTS" id="PR00080">
    <property type="entry name" value="SDRFAMILY"/>
</dbReference>
<evidence type="ECO:0000313" key="5">
    <source>
        <dbReference type="EMBL" id="KAK7205159.1"/>
    </source>
</evidence>
<protein>
    <recommendedName>
        <fullName evidence="7">NAD(P)-binding protein</fullName>
    </recommendedName>
</protein>
<keyword evidence="6" id="KW-1185">Reference proteome</keyword>
<dbReference type="GeneID" id="90038254"/>
<keyword evidence="3" id="KW-0560">Oxidoreductase</keyword>
<dbReference type="SUPFAM" id="SSF51735">
    <property type="entry name" value="NAD(P)-binding Rossmann-fold domains"/>
    <property type="match status" value="1"/>
</dbReference>
<dbReference type="InterPro" id="IPR020904">
    <property type="entry name" value="Sc_DH/Rdtase_CS"/>
</dbReference>
<gene>
    <name evidence="5" type="ORF">BZA70DRAFT_279205</name>
</gene>
<dbReference type="PRINTS" id="PR00081">
    <property type="entry name" value="GDHRDH"/>
</dbReference>
<dbReference type="PANTHER" id="PTHR44229">
    <property type="entry name" value="15-HYDROXYPROSTAGLANDIN DEHYDROGENASE [NAD(+)]"/>
    <property type="match status" value="1"/>
</dbReference>
<sequence>MSVAIVTGGASGMGLALVKNLLARKYAHVVIADLNPPSAEVLAELGPSAIFYKTDVSSWDNLAALFKFTSANFGRLDLVALNAGISDTDKLYEDTPDAPAPLNMKTFEVDLYAPVYGFRLALWYMRRNPGGPSGKIIMTSSSSGFYAYPANPEYCAAKHGVVGLVRSLGPSLIDETITVNCICPGIVKTPLVPPEIVAAFPPDHWTPVSTIMAGFDLVIDSGITGAAIECSGAQVIARPQLEYLDAHMKFLFEGSKELFEKAYEKK</sequence>
<dbReference type="EMBL" id="JBBJBU010000006">
    <property type="protein sequence ID" value="KAK7205159.1"/>
    <property type="molecule type" value="Genomic_DNA"/>
</dbReference>
<dbReference type="InterPro" id="IPR036291">
    <property type="entry name" value="NAD(P)-bd_dom_sf"/>
</dbReference>
<keyword evidence="2" id="KW-0521">NADP</keyword>
<dbReference type="Proteomes" id="UP001498771">
    <property type="component" value="Unassembled WGS sequence"/>
</dbReference>
<evidence type="ECO:0000256" key="4">
    <source>
        <dbReference type="RuleBase" id="RU000363"/>
    </source>
</evidence>
<comment type="caution">
    <text evidence="5">The sequence shown here is derived from an EMBL/GenBank/DDBJ whole genome shotgun (WGS) entry which is preliminary data.</text>
</comment>
<evidence type="ECO:0000256" key="2">
    <source>
        <dbReference type="ARBA" id="ARBA00022857"/>
    </source>
</evidence>
<evidence type="ECO:0000313" key="6">
    <source>
        <dbReference type="Proteomes" id="UP001498771"/>
    </source>
</evidence>
<accession>A0ABR1F5P1</accession>
<dbReference type="PANTHER" id="PTHR44229:SF4">
    <property type="entry name" value="15-HYDROXYPROSTAGLANDIN DEHYDROGENASE [NAD(+)]"/>
    <property type="match status" value="1"/>
</dbReference>
<evidence type="ECO:0000256" key="1">
    <source>
        <dbReference type="ARBA" id="ARBA00006484"/>
    </source>
</evidence>
<organism evidence="5 6">
    <name type="scientific">Myxozyma melibiosi</name>
    <dbReference type="NCBI Taxonomy" id="54550"/>
    <lineage>
        <taxon>Eukaryota</taxon>
        <taxon>Fungi</taxon>
        <taxon>Dikarya</taxon>
        <taxon>Ascomycota</taxon>
        <taxon>Saccharomycotina</taxon>
        <taxon>Lipomycetes</taxon>
        <taxon>Lipomycetales</taxon>
        <taxon>Lipomycetaceae</taxon>
        <taxon>Myxozyma</taxon>
    </lineage>
</organism>
<evidence type="ECO:0000256" key="3">
    <source>
        <dbReference type="ARBA" id="ARBA00023002"/>
    </source>
</evidence>
<evidence type="ECO:0008006" key="7">
    <source>
        <dbReference type="Google" id="ProtNLM"/>
    </source>
</evidence>
<proteinExistence type="inferred from homology"/>
<dbReference type="Gene3D" id="3.40.50.720">
    <property type="entry name" value="NAD(P)-binding Rossmann-like Domain"/>
    <property type="match status" value="1"/>
</dbReference>
<dbReference type="RefSeq" id="XP_064768192.1">
    <property type="nucleotide sequence ID" value="XM_064912742.1"/>
</dbReference>
<reference evidence="5 6" key="1">
    <citation type="submission" date="2024-03" db="EMBL/GenBank/DDBJ databases">
        <title>Genome-scale model development and genomic sequencing of the oleaginous clade Lipomyces.</title>
        <authorList>
            <consortium name="Lawrence Berkeley National Laboratory"/>
            <person name="Czajka J.J."/>
            <person name="Han Y."/>
            <person name="Kim J."/>
            <person name="Mondo S.J."/>
            <person name="Hofstad B.A."/>
            <person name="Robles A."/>
            <person name="Haridas S."/>
            <person name="Riley R."/>
            <person name="LaButti K."/>
            <person name="Pangilinan J."/>
            <person name="Andreopoulos W."/>
            <person name="Lipzen A."/>
            <person name="Yan J."/>
            <person name="Wang M."/>
            <person name="Ng V."/>
            <person name="Grigoriev I.V."/>
            <person name="Spatafora J.W."/>
            <person name="Magnuson J.K."/>
            <person name="Baker S.E."/>
            <person name="Pomraning K.R."/>
        </authorList>
    </citation>
    <scope>NUCLEOTIDE SEQUENCE [LARGE SCALE GENOMIC DNA]</scope>
    <source>
        <strain evidence="5 6">Phaff 52-87</strain>
    </source>
</reference>